<dbReference type="PANTHER" id="PTHR31967:SF9">
    <property type="entry name" value="NUCLEOTIDE-DIPHOSPHO-SUGAR TRANSFERASE DOMAIN-CONTAINING PROTEIN"/>
    <property type="match status" value="1"/>
</dbReference>
<proteinExistence type="predicted"/>
<dbReference type="WBParaSite" id="scaffold21441_cov277.g19704">
    <property type="protein sequence ID" value="scaffold21441_cov277.g19704"/>
    <property type="gene ID" value="scaffold21441_cov277.g19704"/>
</dbReference>
<dbReference type="AlphaFoldDB" id="A0A915LWJ2"/>
<evidence type="ECO:0000313" key="3">
    <source>
        <dbReference type="WBParaSite" id="scaffold21441_cov277.g19704"/>
    </source>
</evidence>
<dbReference type="Pfam" id="PF03407">
    <property type="entry name" value="Nucleotid_trans"/>
    <property type="match status" value="1"/>
</dbReference>
<protein>
    <submittedName>
        <fullName evidence="3">Nucleotide-diphospho-sugar transferase domain-containing protein</fullName>
    </submittedName>
</protein>
<dbReference type="InterPro" id="IPR005069">
    <property type="entry name" value="Nucl-diP-sugar_transferase"/>
</dbReference>
<evidence type="ECO:0000259" key="1">
    <source>
        <dbReference type="Pfam" id="PF03407"/>
    </source>
</evidence>
<feature type="domain" description="Nucleotide-diphospho-sugar transferase" evidence="1">
    <location>
        <begin position="3"/>
        <end position="128"/>
    </location>
</feature>
<evidence type="ECO:0000313" key="2">
    <source>
        <dbReference type="Proteomes" id="UP000887561"/>
    </source>
</evidence>
<sequence length="204" mass="23231">MAQRWPNLRILEININSLHFPFNYGDGPYHLFTVFRANLASLISSLGKTFWMVQQDTYWKENLLKLDLENINESADIIFDRSSPAEGNNLIAGGYFFVRPTLRSTQFFAKLATNLLNSYTPDNGLMTKCNPSLIQFDGDADSGGKLGKMRLEGYYFLLDDGKTCNFEGIKEIEGGIRQNTVSKETRGFYSSFSQQQFTFYLVSC</sequence>
<reference evidence="3" key="1">
    <citation type="submission" date="2022-11" db="UniProtKB">
        <authorList>
            <consortium name="WormBaseParasite"/>
        </authorList>
    </citation>
    <scope>IDENTIFICATION</scope>
</reference>
<name>A0A915LWJ2_MELJA</name>
<dbReference type="PANTHER" id="PTHR31967">
    <property type="entry name" value="GROUNDHOG (HEDGEHOG-LIKE FAMILY)-RELATED"/>
    <property type="match status" value="1"/>
</dbReference>
<accession>A0A915LWJ2</accession>
<organism evidence="2 3">
    <name type="scientific">Meloidogyne javanica</name>
    <name type="common">Root-knot nematode worm</name>
    <dbReference type="NCBI Taxonomy" id="6303"/>
    <lineage>
        <taxon>Eukaryota</taxon>
        <taxon>Metazoa</taxon>
        <taxon>Ecdysozoa</taxon>
        <taxon>Nematoda</taxon>
        <taxon>Chromadorea</taxon>
        <taxon>Rhabditida</taxon>
        <taxon>Tylenchina</taxon>
        <taxon>Tylenchomorpha</taxon>
        <taxon>Tylenchoidea</taxon>
        <taxon>Meloidogynidae</taxon>
        <taxon>Meloidogyninae</taxon>
        <taxon>Meloidogyne</taxon>
        <taxon>Meloidogyne incognita group</taxon>
    </lineage>
</organism>
<dbReference type="Proteomes" id="UP000887561">
    <property type="component" value="Unplaced"/>
</dbReference>
<keyword evidence="2" id="KW-1185">Reference proteome</keyword>